<evidence type="ECO:0000313" key="12">
    <source>
        <dbReference type="Proteomes" id="UP000190831"/>
    </source>
</evidence>
<dbReference type="SUPFAM" id="SSF52540">
    <property type="entry name" value="P-loop containing nucleoside triphosphate hydrolases"/>
    <property type="match status" value="1"/>
</dbReference>
<evidence type="ECO:0000259" key="10">
    <source>
        <dbReference type="PROSITE" id="PS51456"/>
    </source>
</evidence>
<dbReference type="InterPro" id="IPR001609">
    <property type="entry name" value="Myosin_head_motor_dom-like"/>
</dbReference>
<evidence type="ECO:0000256" key="9">
    <source>
        <dbReference type="SAM" id="Coils"/>
    </source>
</evidence>
<dbReference type="GO" id="GO:0016020">
    <property type="term" value="C:membrane"/>
    <property type="evidence" value="ECO:0007669"/>
    <property type="project" value="TreeGrafter"/>
</dbReference>
<dbReference type="PRINTS" id="PR00193">
    <property type="entry name" value="MYOSINHEAVY"/>
</dbReference>
<keyword evidence="3 8" id="KW-0067">ATP-binding</keyword>
<dbReference type="Gene3D" id="1.20.120.720">
    <property type="entry name" value="Myosin VI head, motor domain, U50 subdomain"/>
    <property type="match status" value="1"/>
</dbReference>
<evidence type="ECO:0000256" key="8">
    <source>
        <dbReference type="PROSITE-ProRule" id="PRU00782"/>
    </source>
</evidence>
<keyword evidence="2 8" id="KW-0547">Nucleotide-binding</keyword>
<evidence type="ECO:0000256" key="4">
    <source>
        <dbReference type="ARBA" id="ARBA00023054"/>
    </source>
</evidence>
<dbReference type="Gene3D" id="3.40.850.10">
    <property type="entry name" value="Kinesin motor domain"/>
    <property type="match status" value="1"/>
</dbReference>
<feature type="region of interest" description="Actin-binding" evidence="8">
    <location>
        <begin position="614"/>
        <end position="636"/>
    </location>
</feature>
<gene>
    <name evidence="11" type="ORF">LAFE_0A04720G</name>
</gene>
<dbReference type="PROSITE" id="PS51456">
    <property type="entry name" value="MYOSIN_MOTOR"/>
    <property type="match status" value="1"/>
</dbReference>
<feature type="coiled-coil region" evidence="9">
    <location>
        <begin position="1498"/>
        <end position="1545"/>
    </location>
</feature>
<dbReference type="OMA" id="DVRFLHK"/>
<dbReference type="PANTHER" id="PTHR13140:SF857">
    <property type="entry name" value="MYOSIN-11"/>
    <property type="match status" value="1"/>
</dbReference>
<dbReference type="GO" id="GO:0007015">
    <property type="term" value="P:actin filament organization"/>
    <property type="evidence" value="ECO:0007669"/>
    <property type="project" value="TreeGrafter"/>
</dbReference>
<keyword evidence="6 8" id="KW-0505">Motor protein</keyword>
<dbReference type="GO" id="GO:0005524">
    <property type="term" value="F:ATP binding"/>
    <property type="evidence" value="ECO:0007669"/>
    <property type="project" value="UniProtKB-UniRule"/>
</dbReference>
<evidence type="ECO:0000313" key="11">
    <source>
        <dbReference type="EMBL" id="SCV99509.1"/>
    </source>
</evidence>
<feature type="coiled-coil region" evidence="9">
    <location>
        <begin position="1592"/>
        <end position="1696"/>
    </location>
</feature>
<reference evidence="11 12" key="1">
    <citation type="submission" date="2016-03" db="EMBL/GenBank/DDBJ databases">
        <authorList>
            <person name="Devillers H."/>
        </authorList>
    </citation>
    <scope>NUCLEOTIDE SEQUENCE [LARGE SCALE GENOMIC DNA]</scope>
    <source>
        <strain evidence="11">CBS 6772</strain>
    </source>
</reference>
<evidence type="ECO:0000256" key="6">
    <source>
        <dbReference type="ARBA" id="ARBA00023175"/>
    </source>
</evidence>
<dbReference type="Gene3D" id="1.20.58.530">
    <property type="match status" value="1"/>
</dbReference>
<dbReference type="Gene3D" id="1.20.5.4820">
    <property type="match status" value="1"/>
</dbReference>
<name>A0A1G4M6P9_LACFM</name>
<evidence type="ECO:0000256" key="3">
    <source>
        <dbReference type="ARBA" id="ARBA00022840"/>
    </source>
</evidence>
<accession>A0A1G4M6P9</accession>
<comment type="similarity">
    <text evidence="1 8">Belongs to the TRAFAC class myosin-kinesin ATPase superfamily. Myosin family.</text>
</comment>
<feature type="coiled-coil region" evidence="9">
    <location>
        <begin position="1365"/>
        <end position="1462"/>
    </location>
</feature>
<dbReference type="InterPro" id="IPR036961">
    <property type="entry name" value="Kinesin_motor_dom_sf"/>
</dbReference>
<feature type="coiled-coil region" evidence="9">
    <location>
        <begin position="826"/>
        <end position="1039"/>
    </location>
</feature>
<dbReference type="Gene3D" id="1.10.10.820">
    <property type="match status" value="1"/>
</dbReference>
<feature type="binding site" evidence="8">
    <location>
        <begin position="157"/>
        <end position="164"/>
    </location>
    <ligand>
        <name>ATP</name>
        <dbReference type="ChEBI" id="CHEBI:30616"/>
    </ligand>
</feature>
<dbReference type="CDD" id="cd01377">
    <property type="entry name" value="MYSc_class_II"/>
    <property type="match status" value="1"/>
</dbReference>
<keyword evidence="7 8" id="KW-0009">Actin-binding</keyword>
<dbReference type="GO" id="GO:0000146">
    <property type="term" value="F:microfilament motor activity"/>
    <property type="evidence" value="ECO:0007669"/>
    <property type="project" value="TreeGrafter"/>
</dbReference>
<dbReference type="GO" id="GO:0051015">
    <property type="term" value="F:actin filament binding"/>
    <property type="evidence" value="ECO:0007669"/>
    <property type="project" value="TreeGrafter"/>
</dbReference>
<proteinExistence type="inferred from homology"/>
<evidence type="ECO:0000256" key="5">
    <source>
        <dbReference type="ARBA" id="ARBA00023123"/>
    </source>
</evidence>
<feature type="coiled-coil region" evidence="9">
    <location>
        <begin position="1068"/>
        <end position="1146"/>
    </location>
</feature>
<evidence type="ECO:0000256" key="7">
    <source>
        <dbReference type="ARBA" id="ARBA00023203"/>
    </source>
</evidence>
<dbReference type="InterPro" id="IPR027417">
    <property type="entry name" value="P-loop_NTPase"/>
</dbReference>
<dbReference type="Pfam" id="PF00063">
    <property type="entry name" value="Myosin_head"/>
    <property type="match status" value="1"/>
</dbReference>
<organism evidence="11 12">
    <name type="scientific">Lachancea fermentati</name>
    <name type="common">Zygosaccharomyces fermentati</name>
    <dbReference type="NCBI Taxonomy" id="4955"/>
    <lineage>
        <taxon>Eukaryota</taxon>
        <taxon>Fungi</taxon>
        <taxon>Dikarya</taxon>
        <taxon>Ascomycota</taxon>
        <taxon>Saccharomycotina</taxon>
        <taxon>Saccharomycetes</taxon>
        <taxon>Saccharomycetales</taxon>
        <taxon>Saccharomycetaceae</taxon>
        <taxon>Lachancea</taxon>
    </lineage>
</organism>
<dbReference type="GO" id="GO:0005737">
    <property type="term" value="C:cytoplasm"/>
    <property type="evidence" value="ECO:0007669"/>
    <property type="project" value="TreeGrafter"/>
</dbReference>
<keyword evidence="4 9" id="KW-0175">Coiled coil</keyword>
<dbReference type="GO" id="GO:0016459">
    <property type="term" value="C:myosin complex"/>
    <property type="evidence" value="ECO:0007669"/>
    <property type="project" value="UniProtKB-KW"/>
</dbReference>
<keyword evidence="5 8" id="KW-0518">Myosin</keyword>
<dbReference type="PANTHER" id="PTHR13140">
    <property type="entry name" value="MYOSIN"/>
    <property type="match status" value="1"/>
</dbReference>
<dbReference type="Proteomes" id="UP000190831">
    <property type="component" value="Chromosome A"/>
</dbReference>
<dbReference type="OrthoDB" id="6108017at2759"/>
<dbReference type="FunFam" id="1.10.10.820:FF:000001">
    <property type="entry name" value="Myosin heavy chain"/>
    <property type="match status" value="1"/>
</dbReference>
<evidence type="ECO:0000256" key="1">
    <source>
        <dbReference type="ARBA" id="ARBA00008314"/>
    </source>
</evidence>
<dbReference type="FunFam" id="3.40.850.10:FF:000101">
    <property type="entry name" value="Slow myosin heavy chain 2"/>
    <property type="match status" value="1"/>
</dbReference>
<dbReference type="FunFam" id="1.20.58.530:FF:000025">
    <property type="entry name" value="Myosin-2 heavy chain"/>
    <property type="match status" value="1"/>
</dbReference>
<sequence>MSSQMQSVWVPDPSDVFVQGQLIDEKTVRNKQNKEESVGIVKLRGEEVEFPMKDVSPVNPSTFDKIDDMSELTFLNEASVLYNLENRYNDDMIYTYSGLFLVAINPYSNIRIYTPDYIKLYHGSPKEDNGPHIFAIAEEAYQNLLTQKRDQSILVTGESGAGKTENTKKILQYLASITADDKTITSQAHESFERKILQSNPILESFGNAQTVRNNNSSRFGKFIKIEFDEMGKINGAHIEWYLLEKSRVIHQNSRERNYHIFYEMLSGMSSQELKRFGLESNSVSNYAYLRESNFSIPGIDDAKDFQGLLSAFKTVGFDTEEVNSILQCVAIILHIGNVEFVSEKAVQAAIKGSIESLCKLLGVDEEEFKTAILRPKSKAGKEWVFQSKNATQSRFILNSLSRSLYENLFAHIVKKINSSLDHGSMTENYIGLLDIAGFEIFKDNSFEQLCINYTNEKLQQFFNHHMFVLEQNEYLKENIQWNFIDYGKDLQTTIDLIEKKNNMPGVLSLLDEESILPNSTDESFYSKLMNFCDNTSPKFKRSKLNNCFILKHYAGDVEYNVNGWLSKNKDPLSENILQVLCSSSNELIREFYSVSQSKSGSFKTASNRHREQLKSLLDRLSSTEPHFVRCIIPNGKKKAHEFDKKLILDQLRCNGVLEGIRIAREGYPNRIFFKEFFQRYRILSDEYRFSNNSKKNCELLLSSLHLDPSLFKVGNTKLFFKAGVLAGLEIKKEERLSEMSTKFNAIILGNHIRQETQTQLSKLQAAQVLAVAFETYNRLMDDPWYNLYSKIKPLLASSQGIAKTKKIAEQVKALESKLEGMGKENEILKKCKEKVEEDLKAVRQQLLSETENLENQKQLLSQAKAKEENLLAKLDEASALKESAEKEKVTICELNKAIKDEMQALEKKLEDGQTIMTSLKSERTDLQHHINKLSKEIADTSNMKDTVEAHKSAMLDQIKSLKSDISKKEIVISELRNKLKASDEELERSLQSLENKFSSTSKRLNSLVEENQDLHSQLDALRTELSESQKTLATKNEEFQEMHQRSEKHQSFVNSLSEERDNLVTEHSKVLDEIKVARKELSDYKRKCSNLEEKCGKLQKTIEDHDKTENFGNASTNDITALEKAKSLEEQLEREKSLTRFLNEKLANHLTERRYVIDFSSNKSLMSQDEIMDAYEELKLNYEEVSFKLEKEITQKKDLISKLRFTETRLASASFDIQTMAAQIKKLKNLVLHPDSNANIEELLNEVEPIEINHEKLILEVEYLKGKLKDERQARLDVENAASALHGKFRQIRKSDSSSGIYKLKYEASEERVKMLESKIHSQPLKDRTNVGNREMFTRRESISKYEEDLRFHKIENYKLQELLVDSEKKRNVLNREIKQFQTNEIALTDQINRLEKDLKSTEKQNELLSASAKSHKTQYEHCINDLHATESQLKNMVHSLKQSEEDIKTMTAIIDRLKTQNRQKDKELWEKETRGNELACQLEEKMIDLKKMHMKNEVLEGELAHFKDRLKFADDNEKYSAQIEDLKKELDNSLRSETELNKEISSLKYNLGTLKADTDAKIEDLLTQNAHYEKVVTALGDERDAASSAQKDLETKLKSLVGKLDSLRDSVDTLVQEKQQLEVQKTHLISKMENSHSDIQKLLNEKEEMSKNLVYLNESLQLQREQNERNEKLVQQLQTTLNAVKTQFSEEKEKNIVLYEENQSLGKSNVQLRDRADLLNVKLSDTTEKDAWLEKVQELESRVNVESEMKFEEMKKNKILERAVEDLTSTNEKQAAIISLANQDRENFTRDMAHYNEQVSTLERHISKQEVDLKRMERDKIYYEDRVDQLEKELELWKEKYSGLSSRRKSLSAQSVEEVFV</sequence>
<keyword evidence="12" id="KW-1185">Reference proteome</keyword>
<feature type="domain" description="Myosin motor" evidence="10">
    <location>
        <begin position="64"/>
        <end position="734"/>
    </location>
</feature>
<protein>
    <submittedName>
        <fullName evidence="11">LAFE_0A04720g1_1</fullName>
    </submittedName>
</protein>
<feature type="coiled-coil region" evidence="9">
    <location>
        <begin position="1787"/>
        <end position="1849"/>
    </location>
</feature>
<dbReference type="STRING" id="4955.A0A1G4M6P9"/>
<dbReference type="EMBL" id="LT598487">
    <property type="protein sequence ID" value="SCV99509.1"/>
    <property type="molecule type" value="Genomic_DNA"/>
</dbReference>
<evidence type="ECO:0000256" key="2">
    <source>
        <dbReference type="ARBA" id="ARBA00022741"/>
    </source>
</evidence>
<dbReference type="SMART" id="SM00242">
    <property type="entry name" value="MYSc"/>
    <property type="match status" value="1"/>
</dbReference>